<evidence type="ECO:0000313" key="3">
    <source>
        <dbReference type="EMBL" id="KAK7690234.1"/>
    </source>
</evidence>
<proteinExistence type="predicted"/>
<sequence>MSAHSCAPRLDSGAESMASASGIQNSDKVQHSTFLPVEEFVRDHLTPQPKYWGARRSRWRKKTQRIEEATGAEYKMYSPICELLNAISKSTYEKYRNKNVELPYNNPIVFLDHHSVPSAHCDIGFKPVPDIVGVFASKEEIDSYTSIRNVYSDVPSYHIATFCEGKPKTISGADQAMRYTCQLLELRPDMPGVYGLCVNTKNYNIVWSDSSGPVTSAPIEWDDLKPLEAYIRSLYVPPKGHHLWDPTITSPTLLPLTECPDKKLKVHWNIKTEEREYKDCVRIHVGDGWGRRSTVFMHDDSSGNFAVIKDSFRDDRRRYEEASLLKHIHNEGTFPGVVRLIASGDVAGRDGSPIETARPYVKKEVDHRTKKRIVLGSRGCQLGAAKSMRDVLMAVYDGNEVLRALVNERDYLHRDVSMYNFLMYPEHAKNTLSAKGFYKNRPLFINDILKLDSKNEDRCCALFIDADNSALLEPFADVNEELAARTGTPRYIARAVASGQLITKLRMAKVYHTMPELEAKAKELYLKNYGQDTYDAYIDVAANIYHGSKFQEPSNAPPSFSHRPDHDVESLFWVLVFCVILALPLDADEELTQDFVDAWTVMETHAIVSDKTVDPRTYFLTIEKAGWEQMVHPKLSSLAGMMIKLADQIAPEYGYLNPPPKRDHLHEAFRRILLEQILDMEDNPIPLTPNVFRHPPPTPDGQDPVPRLKPTASNATGKESTSRKRKAEDSAKTERKSKSVKSTSVHSARYIND</sequence>
<evidence type="ECO:0000256" key="1">
    <source>
        <dbReference type="SAM" id="MobiDB-lite"/>
    </source>
</evidence>
<dbReference type="Proteomes" id="UP001385951">
    <property type="component" value="Unassembled WGS sequence"/>
</dbReference>
<dbReference type="Pfam" id="PF17667">
    <property type="entry name" value="Pkinase_fungal"/>
    <property type="match status" value="1"/>
</dbReference>
<keyword evidence="4" id="KW-1185">Reference proteome</keyword>
<evidence type="ECO:0000313" key="4">
    <source>
        <dbReference type="Proteomes" id="UP001385951"/>
    </source>
</evidence>
<dbReference type="EMBL" id="JASBNA010000007">
    <property type="protein sequence ID" value="KAK7690234.1"/>
    <property type="molecule type" value="Genomic_DNA"/>
</dbReference>
<reference evidence="3 4" key="1">
    <citation type="submission" date="2022-09" db="EMBL/GenBank/DDBJ databases">
        <authorList>
            <person name="Palmer J.M."/>
        </authorList>
    </citation>
    <scope>NUCLEOTIDE SEQUENCE [LARGE SCALE GENOMIC DNA]</scope>
    <source>
        <strain evidence="3 4">DSM 7382</strain>
    </source>
</reference>
<organism evidence="3 4">
    <name type="scientific">Cerrena zonata</name>
    <dbReference type="NCBI Taxonomy" id="2478898"/>
    <lineage>
        <taxon>Eukaryota</taxon>
        <taxon>Fungi</taxon>
        <taxon>Dikarya</taxon>
        <taxon>Basidiomycota</taxon>
        <taxon>Agaricomycotina</taxon>
        <taxon>Agaricomycetes</taxon>
        <taxon>Polyporales</taxon>
        <taxon>Cerrenaceae</taxon>
        <taxon>Cerrena</taxon>
    </lineage>
</organism>
<evidence type="ECO:0000259" key="2">
    <source>
        <dbReference type="Pfam" id="PF17667"/>
    </source>
</evidence>
<feature type="region of interest" description="Disordered" evidence="1">
    <location>
        <begin position="685"/>
        <end position="753"/>
    </location>
</feature>
<feature type="region of interest" description="Disordered" evidence="1">
    <location>
        <begin position="1"/>
        <end position="25"/>
    </location>
</feature>
<dbReference type="InterPro" id="IPR040976">
    <property type="entry name" value="Pkinase_fungal"/>
</dbReference>
<comment type="caution">
    <text evidence="3">The sequence shown here is derived from an EMBL/GenBank/DDBJ whole genome shotgun (WGS) entry which is preliminary data.</text>
</comment>
<feature type="compositionally biased region" description="Basic and acidic residues" evidence="1">
    <location>
        <begin position="720"/>
        <end position="737"/>
    </location>
</feature>
<accession>A0AAW0GKR5</accession>
<feature type="domain" description="Fungal-type protein kinase" evidence="2">
    <location>
        <begin position="178"/>
        <end position="578"/>
    </location>
</feature>
<name>A0AAW0GKR5_9APHY</name>
<protein>
    <recommendedName>
        <fullName evidence="2">Fungal-type protein kinase domain-containing protein</fullName>
    </recommendedName>
</protein>
<dbReference type="AlphaFoldDB" id="A0AAW0GKR5"/>
<gene>
    <name evidence="3" type="ORF">QCA50_006888</name>
</gene>